<protein>
    <submittedName>
        <fullName evidence="2">EIICBA-Mtl</fullName>
    </submittedName>
</protein>
<dbReference type="EMBL" id="LR134201">
    <property type="protein sequence ID" value="VEC01100.1"/>
    <property type="molecule type" value="Genomic_DNA"/>
</dbReference>
<dbReference type="InterPro" id="IPR002178">
    <property type="entry name" value="PTS_EIIA_type-2_dom"/>
</dbReference>
<name>A0A447V775_9ENTR</name>
<sequence length="152" mass="17138">MKFEILVNDVGQEIATCEQAITFAGKQLLERGYIQPEYISACLTREKSYPTGLMMANGEGLAIPHADYQLVNTNSISIVRFAKPIAFGQMEDADLTVKCSMLFNLAFATSDQHMAILRRLFTLFQEAEFVSRCRTLDEQTTVAFIKQQLNIE</sequence>
<evidence type="ECO:0000313" key="2">
    <source>
        <dbReference type="EMBL" id="VEC01100.1"/>
    </source>
</evidence>
<dbReference type="RefSeq" id="WP_126358516.1">
    <property type="nucleotide sequence ID" value="NZ_LR134201.1"/>
</dbReference>
<dbReference type="PANTHER" id="PTHR47738">
    <property type="entry name" value="PTS SYSTEM FRUCTOSE-LIKE EIIA COMPONENT-RELATED"/>
    <property type="match status" value="1"/>
</dbReference>
<evidence type="ECO:0000259" key="1">
    <source>
        <dbReference type="PROSITE" id="PS51094"/>
    </source>
</evidence>
<dbReference type="OrthoDB" id="3192919at2"/>
<dbReference type="Pfam" id="PF00359">
    <property type="entry name" value="PTS_EIIA_2"/>
    <property type="match status" value="1"/>
</dbReference>
<reference evidence="2 3" key="1">
    <citation type="submission" date="2018-12" db="EMBL/GenBank/DDBJ databases">
        <authorList>
            <consortium name="Pathogen Informatics"/>
        </authorList>
    </citation>
    <scope>NUCLEOTIDE SEQUENCE [LARGE SCALE GENOMIC DNA]</scope>
    <source>
        <strain evidence="2 3">NCTC11466</strain>
    </source>
</reference>
<dbReference type="SUPFAM" id="SSF55804">
    <property type="entry name" value="Phoshotransferase/anion transport protein"/>
    <property type="match status" value="1"/>
</dbReference>
<gene>
    <name evidence="2" type="primary">mtlA_2</name>
    <name evidence="2" type="ORF">NCTC11466_04028</name>
</gene>
<keyword evidence="3" id="KW-1185">Reference proteome</keyword>
<dbReference type="Gene3D" id="3.40.930.10">
    <property type="entry name" value="Mannitol-specific EII, Chain A"/>
    <property type="match status" value="1"/>
</dbReference>
<dbReference type="InterPro" id="IPR051541">
    <property type="entry name" value="PTS_SugarTrans_NitroReg"/>
</dbReference>
<accession>A0A447V775</accession>
<dbReference type="Proteomes" id="UP000274122">
    <property type="component" value="Chromosome"/>
</dbReference>
<dbReference type="PANTHER" id="PTHR47738:SF3">
    <property type="entry name" value="PHOSPHOTRANSFERASE SYSTEM MANNITOL_FRUCTOSE-SPECIFIC IIA DOMAIN CONTAINING PROTEIN"/>
    <property type="match status" value="1"/>
</dbReference>
<dbReference type="AlphaFoldDB" id="A0A447V775"/>
<dbReference type="InterPro" id="IPR016152">
    <property type="entry name" value="PTrfase/Anion_transptr"/>
</dbReference>
<dbReference type="CDD" id="cd00211">
    <property type="entry name" value="PTS_IIA_fru"/>
    <property type="match status" value="1"/>
</dbReference>
<organism evidence="2 3">
    <name type="scientific">Cedecea lapagei</name>
    <dbReference type="NCBI Taxonomy" id="158823"/>
    <lineage>
        <taxon>Bacteria</taxon>
        <taxon>Pseudomonadati</taxon>
        <taxon>Pseudomonadota</taxon>
        <taxon>Gammaproteobacteria</taxon>
        <taxon>Enterobacterales</taxon>
        <taxon>Enterobacteriaceae</taxon>
        <taxon>Cedecea</taxon>
    </lineage>
</organism>
<evidence type="ECO:0000313" key="3">
    <source>
        <dbReference type="Proteomes" id="UP000274122"/>
    </source>
</evidence>
<dbReference type="PROSITE" id="PS51094">
    <property type="entry name" value="PTS_EIIA_TYPE_2"/>
    <property type="match status" value="1"/>
</dbReference>
<feature type="domain" description="PTS EIIA type-2" evidence="1">
    <location>
        <begin position="1"/>
        <end position="148"/>
    </location>
</feature>
<dbReference type="KEGG" id="clap:NCTC11466_04028"/>
<proteinExistence type="predicted"/>